<protein>
    <submittedName>
        <fullName evidence="2">Uncharacterized protein</fullName>
    </submittedName>
</protein>
<evidence type="ECO:0000313" key="3">
    <source>
        <dbReference type="Proteomes" id="UP000092444"/>
    </source>
</evidence>
<dbReference type="EMBL" id="CCAG010019941">
    <property type="status" value="NOT_ANNOTATED_CDS"/>
    <property type="molecule type" value="Genomic_DNA"/>
</dbReference>
<dbReference type="Proteomes" id="UP000092444">
    <property type="component" value="Unassembled WGS sequence"/>
</dbReference>
<evidence type="ECO:0000313" key="2">
    <source>
        <dbReference type="EnsemblMetazoa" id="GMOY002334-PA"/>
    </source>
</evidence>
<feature type="region of interest" description="Disordered" evidence="1">
    <location>
        <begin position="28"/>
        <end position="65"/>
    </location>
</feature>
<name>A0A1B0FFA8_GLOMM</name>
<organism evidence="2 3">
    <name type="scientific">Glossina morsitans morsitans</name>
    <name type="common">Savannah tsetse fly</name>
    <dbReference type="NCBI Taxonomy" id="37546"/>
    <lineage>
        <taxon>Eukaryota</taxon>
        <taxon>Metazoa</taxon>
        <taxon>Ecdysozoa</taxon>
        <taxon>Arthropoda</taxon>
        <taxon>Hexapoda</taxon>
        <taxon>Insecta</taxon>
        <taxon>Pterygota</taxon>
        <taxon>Neoptera</taxon>
        <taxon>Endopterygota</taxon>
        <taxon>Diptera</taxon>
        <taxon>Brachycera</taxon>
        <taxon>Muscomorpha</taxon>
        <taxon>Hippoboscoidea</taxon>
        <taxon>Glossinidae</taxon>
        <taxon>Glossina</taxon>
    </lineage>
</organism>
<reference evidence="2" key="1">
    <citation type="submission" date="2020-05" db="UniProtKB">
        <authorList>
            <consortium name="EnsemblMetazoa"/>
        </authorList>
    </citation>
    <scope>IDENTIFICATION</scope>
    <source>
        <strain evidence="2">Yale</strain>
    </source>
</reference>
<keyword evidence="3" id="KW-1185">Reference proteome</keyword>
<dbReference type="PROSITE" id="PS00018">
    <property type="entry name" value="EF_HAND_1"/>
    <property type="match status" value="1"/>
</dbReference>
<dbReference type="VEuPathDB" id="VectorBase:GMOY002334"/>
<evidence type="ECO:0000256" key="1">
    <source>
        <dbReference type="SAM" id="MobiDB-lite"/>
    </source>
</evidence>
<dbReference type="InterPro" id="IPR018247">
    <property type="entry name" value="EF_Hand_1_Ca_BS"/>
</dbReference>
<proteinExistence type="predicted"/>
<accession>A0A1B0FFA8</accession>
<dbReference type="EnsemblMetazoa" id="GMOY002334-RA">
    <property type="protein sequence ID" value="GMOY002334-PA"/>
    <property type="gene ID" value="GMOY002334"/>
</dbReference>
<dbReference type="AlphaFoldDB" id="A0A1B0FFA8"/>
<sequence length="99" mass="11209">MPGFLYFSAMDEIAEKLSLITVFNVTKDIDDDDDDDDDDGDDADTDKDEDESNDDVDDDGNVNNDDVAMLTQTTYARLEFRCIVKEPIMTPMCQTIIIR</sequence>
<feature type="compositionally biased region" description="Acidic residues" evidence="1">
    <location>
        <begin position="29"/>
        <end position="60"/>
    </location>
</feature>